<dbReference type="EMBL" id="JADCSA010000012">
    <property type="protein sequence ID" value="MBE7325437.1"/>
    <property type="molecule type" value="Genomic_DNA"/>
</dbReference>
<evidence type="ECO:0000313" key="1">
    <source>
        <dbReference type="EMBL" id="MBE7325437.1"/>
    </source>
</evidence>
<comment type="caution">
    <text evidence="1">The sequence shown here is derived from an EMBL/GenBank/DDBJ whole genome shotgun (WGS) entry which is preliminary data.</text>
</comment>
<evidence type="ECO:0000313" key="2">
    <source>
        <dbReference type="Proteomes" id="UP000756387"/>
    </source>
</evidence>
<reference evidence="1 2" key="1">
    <citation type="submission" date="2020-10" db="EMBL/GenBank/DDBJ databases">
        <title>Nocardioides sp. isolated from sludge.</title>
        <authorList>
            <person name="Zhang X."/>
        </authorList>
    </citation>
    <scope>NUCLEOTIDE SEQUENCE [LARGE SCALE GENOMIC DNA]</scope>
    <source>
        <strain evidence="1 2">Y6</strain>
    </source>
</reference>
<protein>
    <submittedName>
        <fullName evidence="1">Uncharacterized protein</fullName>
    </submittedName>
</protein>
<organism evidence="1 2">
    <name type="scientific">Nocardioides malaquae</name>
    <dbReference type="NCBI Taxonomy" id="2773426"/>
    <lineage>
        <taxon>Bacteria</taxon>
        <taxon>Bacillati</taxon>
        <taxon>Actinomycetota</taxon>
        <taxon>Actinomycetes</taxon>
        <taxon>Propionibacteriales</taxon>
        <taxon>Nocardioidaceae</taxon>
        <taxon>Nocardioides</taxon>
    </lineage>
</organism>
<sequence length="193" mass="20791">MIHELTIGGFARWLPLELTPTDEAAYARRLAEAYATDPHAAEVAPAVASMAGRLAGTREGRLSDSDPFLMSAWLLLADATTLSPVAHATLQSMPLPAGQEVLDVVRDLLSGHEVHGAPTWQELTTSSGAATLVHHRLRVWRQGEWVVHERAAVLWTRPEEGLLLVLDGYTEVPRSCHDLAPAVAQLAASAEGL</sequence>
<dbReference type="RefSeq" id="WP_193638764.1">
    <property type="nucleotide sequence ID" value="NZ_JADCSA010000012.1"/>
</dbReference>
<accession>A0ABR9RV55</accession>
<dbReference type="Proteomes" id="UP000756387">
    <property type="component" value="Unassembled WGS sequence"/>
</dbReference>
<gene>
    <name evidence="1" type="ORF">IEQ44_12315</name>
</gene>
<proteinExistence type="predicted"/>
<keyword evidence="2" id="KW-1185">Reference proteome</keyword>
<name>A0ABR9RV55_9ACTN</name>